<keyword evidence="3" id="KW-0456">Lyase</keyword>
<dbReference type="AlphaFoldDB" id="A0A0P9CND5"/>
<dbReference type="RefSeq" id="WP_048101790.1">
    <property type="nucleotide sequence ID" value="NZ_JBBYJF010000003.1"/>
</dbReference>
<dbReference type="Pfam" id="PF01487">
    <property type="entry name" value="DHquinase_I"/>
    <property type="match status" value="1"/>
</dbReference>
<dbReference type="Gene3D" id="3.20.20.70">
    <property type="entry name" value="Aldolase class I"/>
    <property type="match status" value="1"/>
</dbReference>
<dbReference type="EMBL" id="LKBG01000244">
    <property type="protein sequence ID" value="KQB34365.1"/>
    <property type="molecule type" value="Genomic_DNA"/>
</dbReference>
<comment type="catalytic activity">
    <reaction evidence="1">
        <text>3-dehydroquinate = 3-dehydroshikimate + H2O</text>
        <dbReference type="Rhea" id="RHEA:21096"/>
        <dbReference type="ChEBI" id="CHEBI:15377"/>
        <dbReference type="ChEBI" id="CHEBI:16630"/>
        <dbReference type="ChEBI" id="CHEBI:32364"/>
        <dbReference type="EC" id="4.2.1.10"/>
    </reaction>
</comment>
<protein>
    <recommendedName>
        <fullName evidence="2">3-dehydroquinate dehydratase</fullName>
        <ecNumber evidence="2">4.2.1.10</ecNumber>
    </recommendedName>
</protein>
<reference evidence="5 8" key="1">
    <citation type="submission" date="2015-09" db="EMBL/GenBank/DDBJ databases">
        <title>Draft genome sequence of Acidiplasma aeolicum DSM 18409.</title>
        <authorList>
            <person name="Hemp J."/>
        </authorList>
    </citation>
    <scope>NUCLEOTIDE SEQUENCE [LARGE SCALE GENOMIC DNA]</scope>
    <source>
        <strain evidence="5 8">V</strain>
    </source>
</reference>
<keyword evidence="7" id="KW-1185">Reference proteome</keyword>
<evidence type="ECO:0000313" key="6">
    <source>
        <dbReference type="EMBL" id="KQB34365.1"/>
    </source>
</evidence>
<reference evidence="6 7" key="2">
    <citation type="submission" date="2015-09" db="EMBL/GenBank/DDBJ databases">
        <title>Heavy metals and arsenic resistance mechanisms in polyextremophilic archaea of the family Ferroplasmaceae.</title>
        <authorList>
            <person name="Bulaev A.G."/>
            <person name="Kanygina A.V."/>
        </authorList>
    </citation>
    <scope>NUCLEOTIDE SEQUENCE [LARGE SCALE GENOMIC DNA]</scope>
    <source>
        <strain evidence="6 7">VT</strain>
    </source>
</reference>
<dbReference type="PANTHER" id="PTHR43699:SF1">
    <property type="entry name" value="3-DEHYDROQUINATE DEHYDRATASE"/>
    <property type="match status" value="1"/>
</dbReference>
<dbReference type="SUPFAM" id="SSF51569">
    <property type="entry name" value="Aldolase"/>
    <property type="match status" value="1"/>
</dbReference>
<evidence type="ECO:0000313" key="8">
    <source>
        <dbReference type="Proteomes" id="UP000050515"/>
    </source>
</evidence>
<dbReference type="PANTHER" id="PTHR43699">
    <property type="entry name" value="3-DEHYDROQUINATE DEHYDRATASE"/>
    <property type="match status" value="1"/>
</dbReference>
<evidence type="ECO:0000313" key="7">
    <source>
        <dbReference type="Proteomes" id="UP000050320"/>
    </source>
</evidence>
<dbReference type="GO" id="GO:0046279">
    <property type="term" value="P:3,4-dihydroxybenzoate biosynthetic process"/>
    <property type="evidence" value="ECO:0007669"/>
    <property type="project" value="TreeGrafter"/>
</dbReference>
<accession>A0A0P9CND5</accession>
<dbReference type="InterPro" id="IPR001381">
    <property type="entry name" value="DHquinase_I"/>
</dbReference>
<dbReference type="OrthoDB" id="57546at2157"/>
<dbReference type="InterPro" id="IPR050146">
    <property type="entry name" value="Type-I_3-dehydroquinase"/>
</dbReference>
<dbReference type="GO" id="GO:0003855">
    <property type="term" value="F:3-dehydroquinate dehydratase activity"/>
    <property type="evidence" value="ECO:0007669"/>
    <property type="project" value="UniProtKB-EC"/>
</dbReference>
<dbReference type="EC" id="4.2.1.10" evidence="2"/>
<evidence type="ECO:0000256" key="4">
    <source>
        <dbReference type="ARBA" id="ARBA00023270"/>
    </source>
</evidence>
<evidence type="ECO:0000313" key="5">
    <source>
        <dbReference type="EMBL" id="KPV47102.1"/>
    </source>
</evidence>
<gene>
    <name evidence="6" type="ORF">AOG54_05090</name>
    <name evidence="5" type="ORF">SE19_02495</name>
</gene>
<dbReference type="GeneID" id="84222180"/>
<comment type="caution">
    <text evidence="5">The sequence shown here is derived from an EMBL/GenBank/DDBJ whole genome shotgun (WGS) entry which is preliminary data.</text>
</comment>
<keyword evidence="4" id="KW-0704">Schiff base</keyword>
<dbReference type="CDD" id="cd00502">
    <property type="entry name" value="DHQase_I"/>
    <property type="match status" value="1"/>
</dbReference>
<dbReference type="Proteomes" id="UP000050320">
    <property type="component" value="Unassembled WGS sequence"/>
</dbReference>
<dbReference type="Proteomes" id="UP000050515">
    <property type="component" value="Unassembled WGS sequence"/>
</dbReference>
<evidence type="ECO:0000256" key="1">
    <source>
        <dbReference type="ARBA" id="ARBA00001864"/>
    </source>
</evidence>
<name>A0A0P9CND5_9ARCH</name>
<proteinExistence type="predicted"/>
<organism evidence="5 8">
    <name type="scientific">Acidiplasma aeolicum</name>
    <dbReference type="NCBI Taxonomy" id="507754"/>
    <lineage>
        <taxon>Archaea</taxon>
        <taxon>Methanobacteriati</taxon>
        <taxon>Thermoplasmatota</taxon>
        <taxon>Thermoplasmata</taxon>
        <taxon>Thermoplasmatales</taxon>
        <taxon>Ferroplasmaceae</taxon>
        <taxon>Acidiplasma</taxon>
    </lineage>
</organism>
<dbReference type="PATRIC" id="fig|507754.4.peg.1141"/>
<evidence type="ECO:0000256" key="3">
    <source>
        <dbReference type="ARBA" id="ARBA00023239"/>
    </source>
</evidence>
<dbReference type="InterPro" id="IPR013785">
    <property type="entry name" value="Aldolase_TIM"/>
</dbReference>
<dbReference type="EMBL" id="LJCQ01000133">
    <property type="protein sequence ID" value="KPV47102.1"/>
    <property type="molecule type" value="Genomic_DNA"/>
</dbReference>
<evidence type="ECO:0000256" key="2">
    <source>
        <dbReference type="ARBA" id="ARBA00012060"/>
    </source>
</evidence>
<sequence>MTADINNLHNIYISIYFKSFNELKNAFDSGILKKNNNYEIRFDLFELNDKNPENIISYMNENKINYIFTYRGSKIADIIKVYSYAFNRAPIIDIDISNFYFKRDDFQKSRLMLSYHGNNNDDVKNILKKMEMHNPDIYKIALNYNDYEKFLRDLLIIMDFKKRTNKEMAFIPMGDKNSFLRVFSLITVSDIGYAKFKESTAPGQLTLDNYNEIFEILKH</sequence>